<dbReference type="InterPro" id="IPR027291">
    <property type="entry name" value="Glyco_hydro_38_N_sf"/>
</dbReference>
<dbReference type="SUPFAM" id="SSF74650">
    <property type="entry name" value="Galactose mutarotase-like"/>
    <property type="match status" value="1"/>
</dbReference>
<dbReference type="GO" id="GO:0030246">
    <property type="term" value="F:carbohydrate binding"/>
    <property type="evidence" value="ECO:0007669"/>
    <property type="project" value="InterPro"/>
</dbReference>
<dbReference type="GO" id="GO:0006013">
    <property type="term" value="P:mannose metabolic process"/>
    <property type="evidence" value="ECO:0007669"/>
    <property type="project" value="InterPro"/>
</dbReference>
<evidence type="ECO:0000256" key="3">
    <source>
        <dbReference type="ARBA" id="ARBA00022801"/>
    </source>
</evidence>
<evidence type="ECO:0000259" key="5">
    <source>
        <dbReference type="SMART" id="SM00872"/>
    </source>
</evidence>
<dbReference type="Gene3D" id="2.70.98.30">
    <property type="entry name" value="Golgi alpha-mannosidase II, domain 4"/>
    <property type="match status" value="1"/>
</dbReference>
<dbReference type="InterPro" id="IPR041147">
    <property type="entry name" value="GH38_C"/>
</dbReference>
<dbReference type="Pfam" id="PF01074">
    <property type="entry name" value="Glyco_hydro_38N"/>
    <property type="match status" value="1"/>
</dbReference>
<feature type="domain" description="Glycoside hydrolase family 38 central" evidence="5">
    <location>
        <begin position="501"/>
        <end position="578"/>
    </location>
</feature>
<dbReference type="Gene3D" id="1.20.1270.50">
    <property type="entry name" value="Glycoside hydrolase family 38, central domain"/>
    <property type="match status" value="1"/>
</dbReference>
<dbReference type="SMART" id="SM00872">
    <property type="entry name" value="Alpha-mann_mid"/>
    <property type="match status" value="1"/>
</dbReference>
<dbReference type="SUPFAM" id="SSF88713">
    <property type="entry name" value="Glycoside hydrolase/deacetylase"/>
    <property type="match status" value="1"/>
</dbReference>
<evidence type="ECO:0000256" key="4">
    <source>
        <dbReference type="ARBA" id="ARBA00023295"/>
    </source>
</evidence>
<keyword evidence="2" id="KW-0479">Metal-binding</keyword>
<dbReference type="EMBL" id="JAAIKC010000001">
    <property type="protein sequence ID" value="NEW04800.1"/>
    <property type="molecule type" value="Genomic_DNA"/>
</dbReference>
<dbReference type="InterPro" id="IPR011013">
    <property type="entry name" value="Gal_mutarotase_sf_dom"/>
</dbReference>
<accession>A0A6G3ZRX0</accession>
<dbReference type="FunFam" id="3.20.110.10:FF:000002">
    <property type="entry name" value="alpha-mannosidase 2C1 isoform X1"/>
    <property type="match status" value="1"/>
</dbReference>
<dbReference type="InterPro" id="IPR054723">
    <property type="entry name" value="Ams1-like_N"/>
</dbReference>
<dbReference type="Gene3D" id="2.60.40.2220">
    <property type="match status" value="1"/>
</dbReference>
<organism evidence="6">
    <name type="scientific">Paenibacillus sp. SYP-B3998</name>
    <dbReference type="NCBI Taxonomy" id="2678564"/>
    <lineage>
        <taxon>Bacteria</taxon>
        <taxon>Bacillati</taxon>
        <taxon>Bacillota</taxon>
        <taxon>Bacilli</taxon>
        <taxon>Bacillales</taxon>
        <taxon>Paenibacillaceae</taxon>
        <taxon>Paenibacillus</taxon>
    </lineage>
</organism>
<dbReference type="SUPFAM" id="SSF88688">
    <property type="entry name" value="Families 57/38 glycoside transferase middle domain"/>
    <property type="match status" value="1"/>
</dbReference>
<dbReference type="PANTHER" id="PTHR46017">
    <property type="entry name" value="ALPHA-MANNOSIDASE 2C1"/>
    <property type="match status" value="1"/>
</dbReference>
<keyword evidence="4" id="KW-0326">Glycosidase</keyword>
<dbReference type="AlphaFoldDB" id="A0A6G3ZRX0"/>
<name>A0A6G3ZRX0_9BACL</name>
<comment type="caution">
    <text evidence="6">The sequence shown here is derived from an EMBL/GenBank/DDBJ whole genome shotgun (WGS) entry which is preliminary data.</text>
</comment>
<dbReference type="GO" id="GO:0046872">
    <property type="term" value="F:metal ion binding"/>
    <property type="evidence" value="ECO:0007669"/>
    <property type="project" value="UniProtKB-KW"/>
</dbReference>
<dbReference type="RefSeq" id="WP_163940581.1">
    <property type="nucleotide sequence ID" value="NZ_JAAIKC010000001.1"/>
</dbReference>
<dbReference type="CDD" id="cd10789">
    <property type="entry name" value="GH38N_AMII_ER_cytosolic"/>
    <property type="match status" value="1"/>
</dbReference>
<dbReference type="InterPro" id="IPR037094">
    <property type="entry name" value="Glyco_hydro_38_cen_sf"/>
</dbReference>
<dbReference type="Gene3D" id="3.20.110.10">
    <property type="entry name" value="Glycoside hydrolase 38, N terminal domain"/>
    <property type="match status" value="1"/>
</dbReference>
<proteinExistence type="inferred from homology"/>
<evidence type="ECO:0000256" key="2">
    <source>
        <dbReference type="ARBA" id="ARBA00022723"/>
    </source>
</evidence>
<dbReference type="InterPro" id="IPR000602">
    <property type="entry name" value="Glyco_hydro_38_N"/>
</dbReference>
<evidence type="ECO:0000313" key="6">
    <source>
        <dbReference type="EMBL" id="NEW04800.1"/>
    </source>
</evidence>
<dbReference type="InterPro" id="IPR015341">
    <property type="entry name" value="Glyco_hydro_38_cen"/>
</dbReference>
<dbReference type="Pfam" id="PF09261">
    <property type="entry name" value="Alpha-mann_mid"/>
    <property type="match status" value="1"/>
</dbReference>
<dbReference type="GO" id="GO:0004559">
    <property type="term" value="F:alpha-mannosidase activity"/>
    <property type="evidence" value="ECO:0007669"/>
    <property type="project" value="InterPro"/>
</dbReference>
<gene>
    <name evidence="6" type="ORF">GK047_02050</name>
</gene>
<sequence>MPYEIIRVERLKQTLKKIEEHIYEPIASLSVKAYVTKEPVSYEEKTAGREIQLNPGDKWGELWDCAWFHFEGIVPPSAAESKIVLLLDINGELCLFDEEGTPLQGLTNVNSEFDLTLGLPGKRVVPIHSQAAGGEIIDLWGDAGCNDLFGYYRSGTLKEALIAVCAEETRQLFYDYEVLLELAEHLEANSARKERILQTLYDAHLLLVDLSAETVAKARELLDEQLSKQGGDATLSVSAIGHAHIDLAWLWPIRETKRKGARTFATVLRLMEQYPDYVFGASQPQLYAWMKEEHPKLYEQIKQRVAEGRWEVQGGMWVEPDSNISGGEALVRQILYGKRFFLEEFGKDMKILWVPDIFGYSACLPQLLQKSGMTYMMTQKLSWSVYNDHPHHTFFWEGLDGSQVLTHLPPEDTYNGPAAPRSVLKAERGYTDKNVSDHCLLLFGIGDGGGGPGEEHLERLKREKNLQGLAPVQQEPALQFFDKLAAKSERYKRWKGELYLEKHQGTLTSQARNKSYNRKMEKALRELEFAAALHTASGGDYPSDELDEIWKEVLLYQFHDILPGSSIKRVYDESLARYEILLFRVQEMIQTYYEQAANKIDTTGEKQPVVVFNSLPWERKEWLQVNGHWIEAAVPSMGYQTIDAAAARTVELHDLSAERDTLENEVIRVKFNIDGSIHSIFDKELQKEIIDVGGKANVLAVYHDDGDAWDFPADYAQTKASAMKLTEVKAYLDGPRAIVEQVYAYGKSSLTQKIIVTLASKRVDFETKVDWQEDGKMLRASFPVQVYTDHVNCEIQFGHLKRQTHRNTLWDHAKDEICAHQWIDLSQPDYGVALLNDSKYGFSAQQNVLDIHLLRSPSFPDPTCDRAQHEFVYALLPHKGDFVNAQVYKQGYELNVPLQLIPVATKVGELPNNKSYFVVNSSQVMVEAVKKAEDRESLIIRLYETSGSNATIDFQINLPYERVALVDLMENELEQFVREGASQDAAVQLDFTPFEIKTLEIKLTQKTYLI</sequence>
<dbReference type="InterPro" id="IPR011330">
    <property type="entry name" value="Glyco_hydro/deAcase_b/a-brl"/>
</dbReference>
<dbReference type="FunFam" id="1.20.1270.50:FF:000004">
    <property type="entry name" value="alpha-mannosidase 2C1 isoform X1"/>
    <property type="match status" value="1"/>
</dbReference>
<comment type="similarity">
    <text evidence="1">Belongs to the glycosyl hydrolase 38 family.</text>
</comment>
<dbReference type="GO" id="GO:0009313">
    <property type="term" value="P:oligosaccharide catabolic process"/>
    <property type="evidence" value="ECO:0007669"/>
    <property type="project" value="TreeGrafter"/>
</dbReference>
<dbReference type="InterPro" id="IPR011682">
    <property type="entry name" value="Glyco_hydro_38_C"/>
</dbReference>
<reference evidence="6" key="1">
    <citation type="submission" date="2020-02" db="EMBL/GenBank/DDBJ databases">
        <authorList>
            <person name="Shen X.-R."/>
            <person name="Zhang Y.-X."/>
        </authorList>
    </citation>
    <scope>NUCLEOTIDE SEQUENCE</scope>
    <source>
        <strain evidence="6">SYP-B3998</strain>
    </source>
</reference>
<keyword evidence="3" id="KW-0378">Hydrolase</keyword>
<dbReference type="InterPro" id="IPR028995">
    <property type="entry name" value="Glyco_hydro_57/38_cen_sf"/>
</dbReference>
<dbReference type="Pfam" id="PF07748">
    <property type="entry name" value="Glyco_hydro_38C"/>
    <property type="match status" value="1"/>
</dbReference>
<dbReference type="Pfam" id="PF17677">
    <property type="entry name" value="Glyco_hydro38C2"/>
    <property type="match status" value="1"/>
</dbReference>
<dbReference type="PANTHER" id="PTHR46017:SF1">
    <property type="entry name" value="ALPHA-MANNOSIDASE 2C1"/>
    <property type="match status" value="1"/>
</dbReference>
<dbReference type="Pfam" id="PF22907">
    <property type="entry name" value="Ams1-like_1st"/>
    <property type="match status" value="1"/>
</dbReference>
<evidence type="ECO:0000256" key="1">
    <source>
        <dbReference type="ARBA" id="ARBA00009792"/>
    </source>
</evidence>
<protein>
    <submittedName>
        <fullName evidence="6">Alpha-mannosidase</fullName>
    </submittedName>
</protein>